<accession>S8C1Z2</accession>
<name>S8C1Z2_DACHA</name>
<dbReference type="Pfam" id="PF02668">
    <property type="entry name" value="TauD"/>
    <property type="match status" value="1"/>
</dbReference>
<evidence type="ECO:0000313" key="3">
    <source>
        <dbReference type="EMBL" id="EPS41627.1"/>
    </source>
</evidence>
<dbReference type="EMBL" id="AQGS01000231">
    <property type="protein sequence ID" value="EPS41627.1"/>
    <property type="molecule type" value="Genomic_DNA"/>
</dbReference>
<protein>
    <recommendedName>
        <fullName evidence="2">TauD/TfdA-like domain-containing protein</fullName>
    </recommendedName>
</protein>
<reference evidence="3 4" key="1">
    <citation type="journal article" date="2013" name="PLoS Genet.">
        <title>Genomic mechanisms accounting for the adaptation to parasitism in nematode-trapping fungi.</title>
        <authorList>
            <person name="Meerupati T."/>
            <person name="Andersson K.M."/>
            <person name="Friman E."/>
            <person name="Kumar D."/>
            <person name="Tunlid A."/>
            <person name="Ahren D."/>
        </authorList>
    </citation>
    <scope>NUCLEOTIDE SEQUENCE [LARGE SCALE GENOMIC DNA]</scope>
    <source>
        <strain evidence="3 4">CBS 200.50</strain>
    </source>
</reference>
<dbReference type="GO" id="GO:0016491">
    <property type="term" value="F:oxidoreductase activity"/>
    <property type="evidence" value="ECO:0007669"/>
    <property type="project" value="UniProtKB-KW"/>
</dbReference>
<dbReference type="SUPFAM" id="SSF51197">
    <property type="entry name" value="Clavaminate synthase-like"/>
    <property type="match status" value="1"/>
</dbReference>
<feature type="domain" description="TauD/TfdA-like" evidence="2">
    <location>
        <begin position="493"/>
        <end position="734"/>
    </location>
</feature>
<dbReference type="SUPFAM" id="SSF56059">
    <property type="entry name" value="Glutathione synthetase ATP-binding domain-like"/>
    <property type="match status" value="1"/>
</dbReference>
<gene>
    <name evidence="3" type="ORF">H072_4497</name>
</gene>
<dbReference type="Gene3D" id="3.60.130.10">
    <property type="entry name" value="Clavaminate synthase-like"/>
    <property type="match status" value="1"/>
</dbReference>
<dbReference type="InterPro" id="IPR003819">
    <property type="entry name" value="TauD/TfdA-like"/>
</dbReference>
<dbReference type="Proteomes" id="UP000015100">
    <property type="component" value="Unassembled WGS sequence"/>
</dbReference>
<dbReference type="OrthoDB" id="2117718at2759"/>
<dbReference type="eggNOG" id="ENOG502S1E9">
    <property type="taxonomic scope" value="Eukaryota"/>
</dbReference>
<evidence type="ECO:0000259" key="2">
    <source>
        <dbReference type="Pfam" id="PF02668"/>
    </source>
</evidence>
<dbReference type="AlphaFoldDB" id="S8C1Z2"/>
<dbReference type="OMA" id="WIDSQVP"/>
<keyword evidence="1" id="KW-0560">Oxidoreductase</keyword>
<evidence type="ECO:0000313" key="4">
    <source>
        <dbReference type="Proteomes" id="UP000015100"/>
    </source>
</evidence>
<dbReference type="InterPro" id="IPR042098">
    <property type="entry name" value="TauD-like_sf"/>
</dbReference>
<reference evidence="4" key="2">
    <citation type="submission" date="2013-04" db="EMBL/GenBank/DDBJ databases">
        <title>Genomic mechanisms accounting for the adaptation to parasitism in nematode-trapping fungi.</title>
        <authorList>
            <person name="Ahren D.G."/>
        </authorList>
    </citation>
    <scope>NUCLEOTIDE SEQUENCE [LARGE SCALE GENOMIC DNA]</scope>
    <source>
        <strain evidence="4">CBS 200.50</strain>
    </source>
</reference>
<dbReference type="HOGENOM" id="CLU_372548_0_0_1"/>
<proteinExistence type="predicted"/>
<keyword evidence="4" id="KW-1185">Reference proteome</keyword>
<evidence type="ECO:0000256" key="1">
    <source>
        <dbReference type="ARBA" id="ARBA00023002"/>
    </source>
</evidence>
<sequence length="746" mass="83838">MEHIYQIVDCETLTAAHTSNDSTLLSNQTLLNNTDFLEIYSVKNYAALKGKIAASPVYVSPQYLDYIRDVGERLHIAITDIVSRWWSDPSLHSTIPVDPKIERILKRLDREGVTWHSGSWRPDFLIEDSVGAEYPTMKICEINARFGFNGFLGNSAIANHYYIDDESPIQPASFKFNDIFGHIFDTKKPLHIIKGREGGYDIHLLAAQLDIEVFFADRSQLRVVHTKTGTMLVHKVEGREVEISQIVLELHQDEILSLPEDILWEISIRVRINDMRTVMLVHDKRMLGLVRRELDNLVTRAIISSQASILLANSIADTCLSGTREYQQALYSETEQQWLFKPSGSGKGSGIVFKKDFSRHGEWQSFVGNAQVPHVLQRVVEHKPFNLVISDGDGSIKRVTWDLVGTFFVVDGLFSGFGPWRASSEKICALSRGGNFIMGVCDRKCLPLFTPLQPRGIRRPSCAISEHSTEVRPFTPNFIKAPSLGCGSAASHVIEVYESLEEHGVAVVQLCFSDPSSDYLVSLVRDGLHLLYGHGLPVDHSQTKGWLWDVKPVHGKIHTPSDPLARSETMHIFPWHTDCSFEASPPRYFALHVLHADRHGGGALSLIKTSDIIQELSEETIGRLCCPEFVFSVPDEFAKGSSQKLVGSLLDMSGGEPKLRFRRDIISAMTEQARSALEELDKVLDECQSSSGRSLRRTMTAEDLADGTVIIVDNAKWLHARSQVNDPDRHLRRIRWNAHPFLSLRS</sequence>
<comment type="caution">
    <text evidence="3">The sequence shown here is derived from an EMBL/GenBank/DDBJ whole genome shotgun (WGS) entry which is preliminary data.</text>
</comment>
<organism evidence="3 4">
    <name type="scientific">Dactylellina haptotyla (strain CBS 200.50)</name>
    <name type="common">Nematode-trapping fungus</name>
    <name type="synonym">Monacrosporium haptotylum</name>
    <dbReference type="NCBI Taxonomy" id="1284197"/>
    <lineage>
        <taxon>Eukaryota</taxon>
        <taxon>Fungi</taxon>
        <taxon>Dikarya</taxon>
        <taxon>Ascomycota</taxon>
        <taxon>Pezizomycotina</taxon>
        <taxon>Orbiliomycetes</taxon>
        <taxon>Orbiliales</taxon>
        <taxon>Orbiliaceae</taxon>
        <taxon>Dactylellina</taxon>
    </lineage>
</organism>